<dbReference type="SUPFAM" id="SSF53474">
    <property type="entry name" value="alpha/beta-Hydrolases"/>
    <property type="match status" value="1"/>
</dbReference>
<keyword evidence="1" id="KW-0378">Hydrolase</keyword>
<evidence type="ECO:0000313" key="1">
    <source>
        <dbReference type="EMBL" id="MDA2812528.1"/>
    </source>
</evidence>
<dbReference type="InterPro" id="IPR010662">
    <property type="entry name" value="RBBP9/YdeN"/>
</dbReference>
<dbReference type="Gene3D" id="3.40.50.1820">
    <property type="entry name" value="alpha/beta hydrolase"/>
    <property type="match status" value="1"/>
</dbReference>
<comment type="caution">
    <text evidence="1">The sequence shown here is derived from an EMBL/GenBank/DDBJ whole genome shotgun (WGS) entry which is preliminary data.</text>
</comment>
<dbReference type="Pfam" id="PF06821">
    <property type="entry name" value="Ser_hydrolase"/>
    <property type="match status" value="1"/>
</dbReference>
<accession>A0ABT4U6G9</accession>
<dbReference type="InterPro" id="IPR029058">
    <property type="entry name" value="AB_hydrolase_fold"/>
</dbReference>
<keyword evidence="2" id="KW-1185">Reference proteome</keyword>
<dbReference type="PANTHER" id="PTHR15394">
    <property type="entry name" value="SERINE HYDROLASE RBBP9"/>
    <property type="match status" value="1"/>
</dbReference>
<dbReference type="Proteomes" id="UP001527866">
    <property type="component" value="Unassembled WGS sequence"/>
</dbReference>
<evidence type="ECO:0000313" key="2">
    <source>
        <dbReference type="Proteomes" id="UP001527866"/>
    </source>
</evidence>
<sequence length="187" mass="19265">MAPKATERRASIFHGYGATPQDHWFGWLAEQMERVGIQTEVPALPESASPAPDAWAAAVAEAVGVPDEGSVVVAHSLGCLAVLRYLASLTGPWRLGRLVLVAGFVDTLPALPGLDGFIGDGVDPAGVGEKVGSLTVLRSDDDPYVPAGHTDRLADLLGTTALIVPGAGHFLADDGVTALPQALDALV</sequence>
<dbReference type="GO" id="GO:0016787">
    <property type="term" value="F:hydrolase activity"/>
    <property type="evidence" value="ECO:0007669"/>
    <property type="project" value="UniProtKB-KW"/>
</dbReference>
<gene>
    <name evidence="1" type="ORF">O4J56_17930</name>
</gene>
<proteinExistence type="predicted"/>
<dbReference type="EMBL" id="JAQFWQ010000052">
    <property type="protein sequence ID" value="MDA2812528.1"/>
    <property type="molecule type" value="Genomic_DNA"/>
</dbReference>
<protein>
    <submittedName>
        <fullName evidence="1">Alpha/beta hydrolase</fullName>
    </submittedName>
</protein>
<organism evidence="1 2">
    <name type="scientific">Nocardiopsis endophytica</name>
    <dbReference type="NCBI Taxonomy" id="3018445"/>
    <lineage>
        <taxon>Bacteria</taxon>
        <taxon>Bacillati</taxon>
        <taxon>Actinomycetota</taxon>
        <taxon>Actinomycetes</taxon>
        <taxon>Streptosporangiales</taxon>
        <taxon>Nocardiopsidaceae</taxon>
        <taxon>Nocardiopsis</taxon>
    </lineage>
</organism>
<dbReference type="PANTHER" id="PTHR15394:SF3">
    <property type="entry name" value="SERINE HYDROLASE RBBP9"/>
    <property type="match status" value="1"/>
</dbReference>
<dbReference type="RefSeq" id="WP_270687118.1">
    <property type="nucleotide sequence ID" value="NZ_JAQFWQ010000052.1"/>
</dbReference>
<name>A0ABT4U6G9_9ACTN</name>
<reference evidence="1 2" key="1">
    <citation type="submission" date="2023-01" db="EMBL/GenBank/DDBJ databases">
        <title>Draft genome sequence of Nocardiopsis sp. RSe5-2 isolated from halophytes.</title>
        <authorList>
            <person name="Duangmal K."/>
            <person name="Chantavorakit T."/>
        </authorList>
    </citation>
    <scope>NUCLEOTIDE SEQUENCE [LARGE SCALE GENOMIC DNA]</scope>
    <source>
        <strain evidence="1 2">RSe5-2</strain>
    </source>
</reference>